<feature type="compositionally biased region" description="Polar residues" evidence="1">
    <location>
        <begin position="119"/>
        <end position="132"/>
    </location>
</feature>
<evidence type="ECO:0000313" key="3">
    <source>
        <dbReference type="RefSeq" id="XP_015898383.4"/>
    </source>
</evidence>
<dbReference type="FunCoup" id="A0A6P4ASG6">
    <property type="interactions" value="1558"/>
</dbReference>
<dbReference type="KEGG" id="zju:107431874"/>
<feature type="region of interest" description="Disordered" evidence="1">
    <location>
        <begin position="1"/>
        <end position="156"/>
    </location>
</feature>
<feature type="region of interest" description="Disordered" evidence="1">
    <location>
        <begin position="408"/>
        <end position="427"/>
    </location>
</feature>
<feature type="compositionally biased region" description="Polar residues" evidence="1">
    <location>
        <begin position="139"/>
        <end position="148"/>
    </location>
</feature>
<evidence type="ECO:0000313" key="2">
    <source>
        <dbReference type="Proteomes" id="UP001652623"/>
    </source>
</evidence>
<feature type="compositionally biased region" description="Polar residues" evidence="1">
    <location>
        <begin position="89"/>
        <end position="98"/>
    </location>
</feature>
<dbReference type="GeneID" id="107431874"/>
<protein>
    <submittedName>
        <fullName evidence="3">Uncharacterized protein LOC107431874</fullName>
    </submittedName>
</protein>
<dbReference type="PANTHER" id="PTHR38371">
    <property type="entry name" value="RHO GTPASE-ACTIVATING PROTEIN"/>
    <property type="match status" value="1"/>
</dbReference>
<reference evidence="2" key="1">
    <citation type="submission" date="2025-05" db="UniProtKB">
        <authorList>
            <consortium name="RefSeq"/>
        </authorList>
    </citation>
    <scope>NUCLEOTIDE SEQUENCE [LARGE SCALE GENOMIC DNA]</scope>
</reference>
<keyword evidence="2" id="KW-1185">Reference proteome</keyword>
<gene>
    <name evidence="3" type="primary">LOC107431874</name>
</gene>
<sequence length="554" mass="61624">MADYAAPSFSLGLDLGFDSEPQIPVEEEECSSPKPAPVPAPVLDPNANAHRQDGKEFETEVAEDSDPETGPQEKRPRILKRLRRGPSQLRETPPSSFNLDDDEIEEFSSQEDSLEELHPSSTQYRTMCSSSKVPLHGSKVSTTQSSIQWKERKKKTISEVPASTNLETRHCEKMFPRLTVSPLRRFQLIDSDSDSDDPSVSEDVDRVPQKIDLSSKKQQFNPAPFAIASEKTQKSSDGMPQNVDLWKDFSPVNRFHIPTPALDEVCEEYFHSMKHNNVAEKPGSDIRSHKTTNGLNIEKSSNLADPLPPAHYYFFHKDTRIRKLIRGRLPNFFPLGIVDSGGNQQHGASFIDYMGQFNNGEPSKRRPTQQTDLQRNSKRGRTKSNKSVSEEAFQASGSCMDAEKYETVQNTSAKKSSTRGKNKSDKLSVGVLHASGRCMQPKQGKATTKSNVKKSSKAGNVSKKVNAGEVLHGSGSWVDPRSCAGITKDSDRRPVHASGQSVGHWYTSPEGKKVYVSKSGQELTGQIAYRHYKKENGARFKKAKTKTNSKKKKG</sequence>
<feature type="region of interest" description="Disordered" evidence="1">
    <location>
        <begin position="534"/>
        <end position="554"/>
    </location>
</feature>
<feature type="region of interest" description="Disordered" evidence="1">
    <location>
        <begin position="438"/>
        <end position="513"/>
    </location>
</feature>
<dbReference type="RefSeq" id="XP_015898383.4">
    <property type="nucleotide sequence ID" value="XM_016042897.4"/>
</dbReference>
<feature type="compositionally biased region" description="Acidic residues" evidence="1">
    <location>
        <begin position="99"/>
        <end position="114"/>
    </location>
</feature>
<dbReference type="AlphaFoldDB" id="A0A6P4ASG6"/>
<proteinExistence type="predicted"/>
<evidence type="ECO:0000256" key="1">
    <source>
        <dbReference type="SAM" id="MobiDB-lite"/>
    </source>
</evidence>
<reference evidence="3" key="2">
    <citation type="submission" date="2025-08" db="UniProtKB">
        <authorList>
            <consortium name="RefSeq"/>
        </authorList>
    </citation>
    <scope>IDENTIFICATION</scope>
    <source>
        <tissue evidence="3">Seedling</tissue>
    </source>
</reference>
<organism evidence="2 3">
    <name type="scientific">Ziziphus jujuba</name>
    <name type="common">Chinese jujube</name>
    <name type="synonym">Ziziphus sativa</name>
    <dbReference type="NCBI Taxonomy" id="326968"/>
    <lineage>
        <taxon>Eukaryota</taxon>
        <taxon>Viridiplantae</taxon>
        <taxon>Streptophyta</taxon>
        <taxon>Embryophyta</taxon>
        <taxon>Tracheophyta</taxon>
        <taxon>Spermatophyta</taxon>
        <taxon>Magnoliopsida</taxon>
        <taxon>eudicotyledons</taxon>
        <taxon>Gunneridae</taxon>
        <taxon>Pentapetalae</taxon>
        <taxon>rosids</taxon>
        <taxon>fabids</taxon>
        <taxon>Rosales</taxon>
        <taxon>Rhamnaceae</taxon>
        <taxon>Paliureae</taxon>
        <taxon>Ziziphus</taxon>
    </lineage>
</organism>
<accession>A0A6P4ASG6</accession>
<dbReference type="Proteomes" id="UP001652623">
    <property type="component" value="Chromosome 1"/>
</dbReference>
<name>A0A6P4ASG6_ZIZJJ</name>
<dbReference type="InParanoid" id="A0A6P4ASG6"/>
<feature type="region of interest" description="Disordered" evidence="1">
    <location>
        <begin position="353"/>
        <end position="395"/>
    </location>
</feature>
<feature type="compositionally biased region" description="Basic residues" evidence="1">
    <location>
        <begin position="539"/>
        <end position="554"/>
    </location>
</feature>
<dbReference type="PANTHER" id="PTHR38371:SF1">
    <property type="entry name" value="RHO GTPASE-ACTIVATING PROTEIN"/>
    <property type="match status" value="1"/>
</dbReference>